<evidence type="ECO:0000313" key="2">
    <source>
        <dbReference type="EMBL" id="BBL35573.1"/>
    </source>
</evidence>
<keyword evidence="1" id="KW-1133">Transmembrane helix</keyword>
<dbReference type="InterPro" id="IPR010266">
    <property type="entry name" value="NnrS"/>
</dbReference>
<feature type="transmembrane region" description="Helical" evidence="1">
    <location>
        <begin position="148"/>
        <end position="167"/>
    </location>
</feature>
<feature type="transmembrane region" description="Helical" evidence="1">
    <location>
        <begin position="173"/>
        <end position="195"/>
    </location>
</feature>
<protein>
    <recommendedName>
        <fullName evidence="4">NnrS family protein</fullName>
    </recommendedName>
</protein>
<dbReference type="Proteomes" id="UP000316473">
    <property type="component" value="Chromosome"/>
</dbReference>
<dbReference type="KEGG" id="nst:Nstercoris_01845"/>
<keyword evidence="3" id="KW-1185">Reference proteome</keyword>
<feature type="transmembrane region" description="Helical" evidence="1">
    <location>
        <begin position="202"/>
        <end position="221"/>
    </location>
</feature>
<feature type="transmembrane region" description="Helical" evidence="1">
    <location>
        <begin position="64"/>
        <end position="82"/>
    </location>
</feature>
<dbReference type="Pfam" id="PF05940">
    <property type="entry name" value="NnrS"/>
    <property type="match status" value="1"/>
</dbReference>
<feature type="transmembrane region" description="Helical" evidence="1">
    <location>
        <begin position="269"/>
        <end position="290"/>
    </location>
</feature>
<evidence type="ECO:0000313" key="3">
    <source>
        <dbReference type="Proteomes" id="UP000316473"/>
    </source>
</evidence>
<proteinExistence type="predicted"/>
<gene>
    <name evidence="2" type="ORF">Nstercoris_01845</name>
</gene>
<feature type="transmembrane region" description="Helical" evidence="1">
    <location>
        <begin position="359"/>
        <end position="380"/>
    </location>
</feature>
<evidence type="ECO:0008006" key="4">
    <source>
        <dbReference type="Google" id="ProtNLM"/>
    </source>
</evidence>
<feature type="transmembrane region" description="Helical" evidence="1">
    <location>
        <begin position="118"/>
        <end position="139"/>
    </location>
</feature>
<evidence type="ECO:0000256" key="1">
    <source>
        <dbReference type="SAM" id="Phobius"/>
    </source>
</evidence>
<name>A0A4Y1YRH2_9PROT</name>
<keyword evidence="1" id="KW-0812">Transmembrane</keyword>
<dbReference type="EMBL" id="AP019755">
    <property type="protein sequence ID" value="BBL35573.1"/>
    <property type="molecule type" value="Genomic_DNA"/>
</dbReference>
<feature type="transmembrane region" description="Helical" evidence="1">
    <location>
        <begin position="27"/>
        <end position="44"/>
    </location>
</feature>
<organism evidence="2 3">
    <name type="scientific">Nitrosomonas stercoris</name>
    <dbReference type="NCBI Taxonomy" id="1444684"/>
    <lineage>
        <taxon>Bacteria</taxon>
        <taxon>Pseudomonadati</taxon>
        <taxon>Pseudomonadota</taxon>
        <taxon>Betaproteobacteria</taxon>
        <taxon>Nitrosomonadales</taxon>
        <taxon>Nitrosomonadaceae</taxon>
        <taxon>Nitrosomonas</taxon>
    </lineage>
</organism>
<accession>A0A4Y1YRH2</accession>
<sequence>MVESSLAEKQALAPQWAAFLSLGFRPLYVVGCTWAVVSIFLWIYTPQWLTGVLAGMLWHAHEMLWGFVATIAVGFLFTASANWTGTNPLHGRPLGGLTLLWIFARIGFLLPGALAFSIASLCELLFFGIAALALGQVIYRKSSSQRNYGIPLLVLGLGVADGLFLWFTQQGDYVWLMESYRAGLLCMAVIALLIARRVIPFFAMRAVQGLSIPMLTGSGQWQLAAGIFAIALLLAGWMTAAAIALAIAGLLALWQLFSWKPWAVRRVPILWILYVGYAGLGIGLLVAAAYSMGWITRAAWPMHTIGVAGFSVLIIGMVTRTALGHLGRPLRTDRSMVIAYVLVITAALLRIAALLPTPYVLELLHGSAAVWILAFALYLWRFFPMLIRPRADQLFR</sequence>
<feature type="transmembrane region" description="Helical" evidence="1">
    <location>
        <begin position="94"/>
        <end position="112"/>
    </location>
</feature>
<feature type="transmembrane region" description="Helical" evidence="1">
    <location>
        <begin position="302"/>
        <end position="323"/>
    </location>
</feature>
<dbReference type="AlphaFoldDB" id="A0A4Y1YRH2"/>
<reference evidence="2 3" key="1">
    <citation type="submission" date="2019-06" db="EMBL/GenBank/DDBJ databases">
        <title>Nitrosomonas stercoris KYUHI-S whole genome shotgun sequence.</title>
        <authorList>
            <person name="Nakagawa T."/>
            <person name="Tsuchiya Y."/>
            <person name="Takahashi R."/>
        </authorList>
    </citation>
    <scope>NUCLEOTIDE SEQUENCE [LARGE SCALE GENOMIC DNA]</scope>
    <source>
        <strain evidence="2 3">KYUHI-S</strain>
    </source>
</reference>
<keyword evidence="1" id="KW-0472">Membrane</keyword>
<feature type="transmembrane region" description="Helical" evidence="1">
    <location>
        <begin position="335"/>
        <end position="353"/>
    </location>
</feature>
<feature type="transmembrane region" description="Helical" evidence="1">
    <location>
        <begin position="227"/>
        <end position="257"/>
    </location>
</feature>